<dbReference type="RefSeq" id="WP_011712122.1">
    <property type="nucleotide sequence ID" value="NC_008576.1"/>
</dbReference>
<feature type="signal peptide" evidence="1">
    <location>
        <begin position="1"/>
        <end position="23"/>
    </location>
</feature>
<feature type="chain" id="PRO_5002625852" evidence="1">
    <location>
        <begin position="24"/>
        <end position="299"/>
    </location>
</feature>
<gene>
    <name evidence="2" type="ordered locus">Mmc1_0426</name>
</gene>
<dbReference type="HOGENOM" id="CLU_080965_0_0_5"/>
<proteinExistence type="predicted"/>
<protein>
    <submittedName>
        <fullName evidence="2">Amino acid ABC transporter substrate-binding protein, PAAT family</fullName>
    </submittedName>
</protein>
<evidence type="ECO:0000256" key="1">
    <source>
        <dbReference type="SAM" id="SignalP"/>
    </source>
</evidence>
<dbReference type="Gene3D" id="3.40.190.10">
    <property type="entry name" value="Periplasmic binding protein-like II"/>
    <property type="match status" value="2"/>
</dbReference>
<dbReference type="EMBL" id="CP000471">
    <property type="protein sequence ID" value="ABK42952.1"/>
    <property type="molecule type" value="Genomic_DNA"/>
</dbReference>
<accession>A0L4Q9</accession>
<evidence type="ECO:0000313" key="3">
    <source>
        <dbReference type="Proteomes" id="UP000002586"/>
    </source>
</evidence>
<keyword evidence="1" id="KW-0732">Signal</keyword>
<dbReference type="Proteomes" id="UP000002586">
    <property type="component" value="Chromosome"/>
</dbReference>
<evidence type="ECO:0000313" key="2">
    <source>
        <dbReference type="EMBL" id="ABK42952.1"/>
    </source>
</evidence>
<dbReference type="KEGG" id="mgm:Mmc1_0426"/>
<organism evidence="2 3">
    <name type="scientific">Magnetococcus marinus (strain ATCC BAA-1437 / JCM 17883 / MC-1)</name>
    <dbReference type="NCBI Taxonomy" id="156889"/>
    <lineage>
        <taxon>Bacteria</taxon>
        <taxon>Pseudomonadati</taxon>
        <taxon>Pseudomonadota</taxon>
        <taxon>Magnetococcia</taxon>
        <taxon>Magnetococcales</taxon>
        <taxon>Magnetococcaceae</taxon>
        <taxon>Magnetococcus</taxon>
    </lineage>
</organism>
<reference evidence="2 3" key="2">
    <citation type="journal article" date="2012" name="Int. J. Syst. Evol. Microbiol.">
        <title>Magnetococcus marinus gen. nov., sp. nov., a marine, magnetotactic bacterium that represents a novel lineage (Magnetococcaceae fam. nov.; Magnetococcales ord. nov.) at the base of the Alphaproteobacteria.</title>
        <authorList>
            <person name="Bazylinski D.A."/>
            <person name="Williams T.J."/>
            <person name="Lefevre C.T."/>
            <person name="Berg R.J."/>
            <person name="Zhang C.L."/>
            <person name="Bowser S.S."/>
            <person name="Dean A.J."/>
            <person name="Beveridge T.J."/>
        </authorList>
    </citation>
    <scope>NUCLEOTIDE SEQUENCE [LARGE SCALE GENOMIC DNA]</scope>
    <source>
        <strain evidence="3">ATCC BAA-1437 / JCM 17883 / MC-1</strain>
    </source>
</reference>
<dbReference type="AlphaFoldDB" id="A0L4Q9"/>
<dbReference type="OrthoDB" id="8481290at2"/>
<reference evidence="3" key="1">
    <citation type="journal article" date="2009" name="Appl. Environ. Microbiol.">
        <title>Complete genome sequence of the chemolithoautotrophic marine magnetotactic coccus strain MC-1.</title>
        <authorList>
            <person name="Schubbe S."/>
            <person name="Williams T.J."/>
            <person name="Xie G."/>
            <person name="Kiss H.E."/>
            <person name="Brettin T.S."/>
            <person name="Martinez D."/>
            <person name="Ross C.A."/>
            <person name="Schuler D."/>
            <person name="Cox B.L."/>
            <person name="Nealson K.H."/>
            <person name="Bazylinski D.A."/>
        </authorList>
    </citation>
    <scope>NUCLEOTIDE SEQUENCE [LARGE SCALE GENOMIC DNA]</scope>
    <source>
        <strain evidence="3">ATCC BAA-1437 / JCM 17883 / MC-1</strain>
    </source>
</reference>
<dbReference type="eggNOG" id="COG0834">
    <property type="taxonomic scope" value="Bacteria"/>
</dbReference>
<name>A0L4Q9_MAGMM</name>
<dbReference type="STRING" id="156889.Mmc1_0426"/>
<keyword evidence="3" id="KW-1185">Reference proteome</keyword>
<sequence length="299" mass="33238" precursor="true">MRLALGYLLSFFYAVALFSSAQAHDILQIPMDSPFYDFCAGMDAFQHLDGDHSALTEHHPAPCLCGEKWHTLKASLRLNTTSSNPLSNDSFTGFQDLLTLEAFCRQNLRISLTHLAGKPSLHMANRGVDDGTVGRIASLLEDAHLSNLVAVPESIMAWDFSAFTRTPSMQPHSWAELAPYHVAYNRGWIILDHAIRTTKSTVRTQDSVQLLTLLAKNRVDVVVVEKWQGLAAASQIGMQPLYLVNPPLASQPMYLFLHRNHRDLVKPLAATLQQMKQDGTYQAIFAHTLQPLIAPIVTP</sequence>
<dbReference type="SUPFAM" id="SSF53850">
    <property type="entry name" value="Periplasmic binding protein-like II"/>
    <property type="match status" value="1"/>
</dbReference>